<dbReference type="PROSITE" id="PS50112">
    <property type="entry name" value="PAS"/>
    <property type="match status" value="1"/>
</dbReference>
<feature type="domain" description="PAS" evidence="17">
    <location>
        <begin position="255"/>
        <end position="328"/>
    </location>
</feature>
<evidence type="ECO:0000256" key="8">
    <source>
        <dbReference type="ARBA" id="ARBA00022741"/>
    </source>
</evidence>
<dbReference type="CDD" id="cd00130">
    <property type="entry name" value="PAS"/>
    <property type="match status" value="1"/>
</dbReference>
<keyword evidence="8" id="KW-0547">Nucleotide-binding</keyword>
<dbReference type="NCBIfam" id="NF046044">
    <property type="entry name" value="PnpS"/>
    <property type="match status" value="1"/>
</dbReference>
<keyword evidence="5" id="KW-0597">Phosphoprotein</keyword>
<dbReference type="GO" id="GO:0005524">
    <property type="term" value="F:ATP binding"/>
    <property type="evidence" value="ECO:0007669"/>
    <property type="project" value="UniProtKB-KW"/>
</dbReference>
<dbReference type="Pfam" id="PF00512">
    <property type="entry name" value="HisKA"/>
    <property type="match status" value="1"/>
</dbReference>
<evidence type="ECO:0000256" key="14">
    <source>
        <dbReference type="SAM" id="Coils"/>
    </source>
</evidence>
<dbReference type="SUPFAM" id="SSF158472">
    <property type="entry name" value="HAMP domain-like"/>
    <property type="match status" value="1"/>
</dbReference>
<evidence type="ECO:0000256" key="11">
    <source>
        <dbReference type="ARBA" id="ARBA00022989"/>
    </source>
</evidence>
<dbReference type="InterPro" id="IPR003660">
    <property type="entry name" value="HAMP_dom"/>
</dbReference>
<dbReference type="Gene3D" id="3.30.565.10">
    <property type="entry name" value="Histidine kinase-like ATPase, C-terminal domain"/>
    <property type="match status" value="1"/>
</dbReference>
<dbReference type="InterPro" id="IPR036097">
    <property type="entry name" value="HisK_dim/P_sf"/>
</dbReference>
<evidence type="ECO:0000256" key="10">
    <source>
        <dbReference type="ARBA" id="ARBA00022840"/>
    </source>
</evidence>
<dbReference type="InterPro" id="IPR000014">
    <property type="entry name" value="PAS"/>
</dbReference>
<dbReference type="FunFam" id="3.30.565.10:FF:000006">
    <property type="entry name" value="Sensor histidine kinase WalK"/>
    <property type="match status" value="1"/>
</dbReference>
<reference evidence="19 20" key="1">
    <citation type="submission" date="2017-09" db="EMBL/GenBank/DDBJ databases">
        <title>Depth-based differentiation of microbial function through sediment-hosted aquifers and enrichment of novel symbionts in the deep terrestrial subsurface.</title>
        <authorList>
            <person name="Probst A.J."/>
            <person name="Ladd B."/>
            <person name="Jarett J.K."/>
            <person name="Geller-Mcgrath D.E."/>
            <person name="Sieber C.M."/>
            <person name="Emerson J.B."/>
            <person name="Anantharaman K."/>
            <person name="Thomas B.C."/>
            <person name="Malmstrom R."/>
            <person name="Stieglmeier M."/>
            <person name="Klingl A."/>
            <person name="Woyke T."/>
            <person name="Ryan C.M."/>
            <person name="Banfield J.F."/>
        </authorList>
    </citation>
    <scope>NUCLEOTIDE SEQUENCE [LARGE SCALE GENOMIC DNA]</scope>
    <source>
        <strain evidence="19">CG11_big_fil_rev_8_21_14_0_20_45_26</strain>
    </source>
</reference>
<keyword evidence="12" id="KW-0902">Two-component regulatory system</keyword>
<keyword evidence="13 15" id="KW-0472">Membrane</keyword>
<evidence type="ECO:0000256" key="7">
    <source>
        <dbReference type="ARBA" id="ARBA00022692"/>
    </source>
</evidence>
<evidence type="ECO:0000256" key="4">
    <source>
        <dbReference type="ARBA" id="ARBA00022475"/>
    </source>
</evidence>
<dbReference type="PANTHER" id="PTHR42878">
    <property type="entry name" value="TWO-COMPONENT HISTIDINE KINASE"/>
    <property type="match status" value="1"/>
</dbReference>
<proteinExistence type="predicted"/>
<evidence type="ECO:0000256" key="3">
    <source>
        <dbReference type="ARBA" id="ARBA00012438"/>
    </source>
</evidence>
<dbReference type="Gene3D" id="6.10.340.10">
    <property type="match status" value="1"/>
</dbReference>
<dbReference type="PANTHER" id="PTHR42878:SF7">
    <property type="entry name" value="SENSOR HISTIDINE KINASE GLRK"/>
    <property type="match status" value="1"/>
</dbReference>
<protein>
    <recommendedName>
        <fullName evidence="3">histidine kinase</fullName>
        <ecNumber evidence="3">2.7.13.3</ecNumber>
    </recommendedName>
</protein>
<dbReference type="PROSITE" id="PS50885">
    <property type="entry name" value="HAMP"/>
    <property type="match status" value="1"/>
</dbReference>
<evidence type="ECO:0000256" key="12">
    <source>
        <dbReference type="ARBA" id="ARBA00023012"/>
    </source>
</evidence>
<dbReference type="SMART" id="SM00091">
    <property type="entry name" value="PAS"/>
    <property type="match status" value="1"/>
</dbReference>
<keyword evidence="10" id="KW-0067">ATP-binding</keyword>
<evidence type="ECO:0000259" key="17">
    <source>
        <dbReference type="PROSITE" id="PS50112"/>
    </source>
</evidence>
<dbReference type="InterPro" id="IPR035965">
    <property type="entry name" value="PAS-like_dom_sf"/>
</dbReference>
<dbReference type="GO" id="GO:0000156">
    <property type="term" value="F:phosphorelay response regulator activity"/>
    <property type="evidence" value="ECO:0007669"/>
    <property type="project" value="TreeGrafter"/>
</dbReference>
<dbReference type="InterPro" id="IPR013767">
    <property type="entry name" value="PAS_fold"/>
</dbReference>
<dbReference type="PROSITE" id="PS50109">
    <property type="entry name" value="HIS_KIN"/>
    <property type="match status" value="1"/>
</dbReference>
<accession>A0A2H0LMZ8</accession>
<dbReference type="SMART" id="SM00387">
    <property type="entry name" value="HATPase_c"/>
    <property type="match status" value="1"/>
</dbReference>
<gene>
    <name evidence="19" type="ORF">COV74_07155</name>
</gene>
<dbReference type="InterPro" id="IPR031967">
    <property type="entry name" value="PhoR_single_Cache-like_dom"/>
</dbReference>
<organism evidence="19 20">
    <name type="scientific">Candidatus Abzuiibacterium crystallinum</name>
    <dbReference type="NCBI Taxonomy" id="1974748"/>
    <lineage>
        <taxon>Bacteria</taxon>
        <taxon>Pseudomonadati</taxon>
        <taxon>Candidatus Omnitrophota</taxon>
        <taxon>Candidatus Abzuiibacterium</taxon>
    </lineage>
</organism>
<feature type="domain" description="Histidine kinase" evidence="16">
    <location>
        <begin position="379"/>
        <end position="598"/>
    </location>
</feature>
<evidence type="ECO:0000259" key="18">
    <source>
        <dbReference type="PROSITE" id="PS50885"/>
    </source>
</evidence>
<keyword evidence="4" id="KW-1003">Cell membrane</keyword>
<dbReference type="GO" id="GO:0005886">
    <property type="term" value="C:plasma membrane"/>
    <property type="evidence" value="ECO:0007669"/>
    <property type="project" value="UniProtKB-SubCell"/>
</dbReference>
<dbReference type="Pfam" id="PF00989">
    <property type="entry name" value="PAS"/>
    <property type="match status" value="1"/>
</dbReference>
<dbReference type="Pfam" id="PF16736">
    <property type="entry name" value="sCache_like"/>
    <property type="match status" value="1"/>
</dbReference>
<dbReference type="Pfam" id="PF00672">
    <property type="entry name" value="HAMP"/>
    <property type="match status" value="1"/>
</dbReference>
<dbReference type="GO" id="GO:0030295">
    <property type="term" value="F:protein kinase activator activity"/>
    <property type="evidence" value="ECO:0007669"/>
    <property type="project" value="TreeGrafter"/>
</dbReference>
<dbReference type="SMART" id="SM00388">
    <property type="entry name" value="HisKA"/>
    <property type="match status" value="1"/>
</dbReference>
<dbReference type="Proteomes" id="UP000230859">
    <property type="component" value="Unassembled WGS sequence"/>
</dbReference>
<dbReference type="Gene3D" id="1.10.287.130">
    <property type="match status" value="1"/>
</dbReference>
<evidence type="ECO:0000256" key="1">
    <source>
        <dbReference type="ARBA" id="ARBA00000085"/>
    </source>
</evidence>
<dbReference type="GO" id="GO:0007234">
    <property type="term" value="P:osmosensory signaling via phosphorelay pathway"/>
    <property type="evidence" value="ECO:0007669"/>
    <property type="project" value="TreeGrafter"/>
</dbReference>
<evidence type="ECO:0000256" key="13">
    <source>
        <dbReference type="ARBA" id="ARBA00023136"/>
    </source>
</evidence>
<evidence type="ECO:0000256" key="15">
    <source>
        <dbReference type="SAM" id="Phobius"/>
    </source>
</evidence>
<dbReference type="InterPro" id="IPR003661">
    <property type="entry name" value="HisK_dim/P_dom"/>
</dbReference>
<dbReference type="InterPro" id="IPR036890">
    <property type="entry name" value="HATPase_C_sf"/>
</dbReference>
<feature type="transmembrane region" description="Helical" evidence="15">
    <location>
        <begin position="12"/>
        <end position="31"/>
    </location>
</feature>
<dbReference type="InterPro" id="IPR003594">
    <property type="entry name" value="HATPase_dom"/>
</dbReference>
<keyword evidence="9 19" id="KW-0418">Kinase</keyword>
<dbReference type="InterPro" id="IPR029151">
    <property type="entry name" value="Sensor-like_sf"/>
</dbReference>
<dbReference type="Pfam" id="PF02518">
    <property type="entry name" value="HATPase_c"/>
    <property type="match status" value="1"/>
</dbReference>
<dbReference type="GO" id="GO:0000155">
    <property type="term" value="F:phosphorelay sensor kinase activity"/>
    <property type="evidence" value="ECO:0007669"/>
    <property type="project" value="InterPro"/>
</dbReference>
<keyword evidence="6" id="KW-0808">Transferase</keyword>
<dbReference type="CDD" id="cd00082">
    <property type="entry name" value="HisKA"/>
    <property type="match status" value="1"/>
</dbReference>
<dbReference type="EMBL" id="PCVY01000060">
    <property type="protein sequence ID" value="PIQ85789.1"/>
    <property type="molecule type" value="Genomic_DNA"/>
</dbReference>
<dbReference type="NCBIfam" id="TIGR00229">
    <property type="entry name" value="sensory_box"/>
    <property type="match status" value="1"/>
</dbReference>
<dbReference type="InterPro" id="IPR004358">
    <property type="entry name" value="Sig_transdc_His_kin-like_C"/>
</dbReference>
<dbReference type="SMART" id="SM00304">
    <property type="entry name" value="HAMP"/>
    <property type="match status" value="1"/>
</dbReference>
<keyword evidence="7 15" id="KW-0812">Transmembrane</keyword>
<dbReference type="SUPFAM" id="SSF47384">
    <property type="entry name" value="Homodimeric domain of signal transducing histidine kinase"/>
    <property type="match status" value="1"/>
</dbReference>
<evidence type="ECO:0000256" key="9">
    <source>
        <dbReference type="ARBA" id="ARBA00022777"/>
    </source>
</evidence>
<name>A0A2H0LMZ8_9BACT</name>
<evidence type="ECO:0000313" key="20">
    <source>
        <dbReference type="Proteomes" id="UP000230859"/>
    </source>
</evidence>
<evidence type="ECO:0000256" key="5">
    <source>
        <dbReference type="ARBA" id="ARBA00022553"/>
    </source>
</evidence>
<dbReference type="CDD" id="cd18773">
    <property type="entry name" value="PDC1_HK_sensor"/>
    <property type="match status" value="1"/>
</dbReference>
<dbReference type="EC" id="2.7.13.3" evidence="3"/>
<dbReference type="InterPro" id="IPR050351">
    <property type="entry name" value="BphY/WalK/GraS-like"/>
</dbReference>
<comment type="catalytic activity">
    <reaction evidence="1">
        <text>ATP + protein L-histidine = ADP + protein N-phospho-L-histidine.</text>
        <dbReference type="EC" id="2.7.13.3"/>
    </reaction>
</comment>
<dbReference type="SUPFAM" id="SSF103190">
    <property type="entry name" value="Sensory domain-like"/>
    <property type="match status" value="1"/>
</dbReference>
<dbReference type="Gene3D" id="3.30.450.20">
    <property type="entry name" value="PAS domain"/>
    <property type="match status" value="2"/>
</dbReference>
<dbReference type="GO" id="GO:0006355">
    <property type="term" value="P:regulation of DNA-templated transcription"/>
    <property type="evidence" value="ECO:0007669"/>
    <property type="project" value="InterPro"/>
</dbReference>
<evidence type="ECO:0000256" key="2">
    <source>
        <dbReference type="ARBA" id="ARBA00004651"/>
    </source>
</evidence>
<feature type="transmembrane region" description="Helical" evidence="15">
    <location>
        <begin position="178"/>
        <end position="196"/>
    </location>
</feature>
<evidence type="ECO:0000256" key="6">
    <source>
        <dbReference type="ARBA" id="ARBA00022679"/>
    </source>
</evidence>
<dbReference type="PRINTS" id="PR00344">
    <property type="entry name" value="BCTRLSENSOR"/>
</dbReference>
<comment type="subcellular location">
    <subcellularLocation>
        <location evidence="2">Cell membrane</location>
        <topology evidence="2">Multi-pass membrane protein</topology>
    </subcellularLocation>
</comment>
<dbReference type="SUPFAM" id="SSF55874">
    <property type="entry name" value="ATPase domain of HSP90 chaperone/DNA topoisomerase II/histidine kinase"/>
    <property type="match status" value="1"/>
</dbReference>
<feature type="coiled-coil region" evidence="14">
    <location>
        <begin position="235"/>
        <end position="262"/>
    </location>
</feature>
<keyword evidence="14" id="KW-0175">Coiled coil</keyword>
<comment type="caution">
    <text evidence="19">The sequence shown here is derived from an EMBL/GenBank/DDBJ whole genome shotgun (WGS) entry which is preliminary data.</text>
</comment>
<feature type="domain" description="HAMP" evidence="18">
    <location>
        <begin position="198"/>
        <end position="250"/>
    </location>
</feature>
<dbReference type="InterPro" id="IPR005467">
    <property type="entry name" value="His_kinase_dom"/>
</dbReference>
<dbReference type="AlphaFoldDB" id="A0A2H0LMZ8"/>
<evidence type="ECO:0000313" key="19">
    <source>
        <dbReference type="EMBL" id="PIQ85789.1"/>
    </source>
</evidence>
<sequence>MKFLRQRFGAQITFLYLTLFFSTFLLVELYLSHTVKQQTLEHLETSLKTQAHLVDDLVLPAVKAHTQKSEIHTLLKNLSAGIDPRITVINADGEVLGDSQRTAEEFIAMDNHRSREEVKGALKGNFTTSMRFSHTLKQEMLYAAQPLRNEKGDVLGVVRFALPLTQVNEVVAAIRRPILAGFIAGAIVVLVLGFLFNRSITNQISSMTKIAMRFSKGDFSQKIYMGRGDELQILADVMNQMAKTLKKRIEETEAEKIKLLTVLENMAEGVLAVDQAGRILMVNSRTENIFGIKKSEALGRALLEIVKHEKIDQLARQAMSAQTTINEEITLIHGDRKKILRINAVGMGKSESNVAGILVFRDVTQLRELENMRREFVANVSHELKTPMTSIKGFVETLLDGAAKDPAQTEKFLKMIEEDTNRLSRLINDILALSKIESKSEQIAFECIDLNSEIERSLTLFANQINEKKLQVQNHLESKALPPVKANRDQLRQVIINLIENAIKFNQLNGMLELDAVVLGEEMRVSIKDTGIGIPANSVQRVFERFYRVDPARSRELGGTGLGLSIVKHIIEEHGGRVVCESALSRGTTFYFTLPLWRT</sequence>
<dbReference type="FunFam" id="1.10.287.130:FF:000001">
    <property type="entry name" value="Two-component sensor histidine kinase"/>
    <property type="match status" value="1"/>
</dbReference>
<dbReference type="CDD" id="cd06225">
    <property type="entry name" value="HAMP"/>
    <property type="match status" value="1"/>
</dbReference>
<evidence type="ECO:0000259" key="16">
    <source>
        <dbReference type="PROSITE" id="PS50109"/>
    </source>
</evidence>
<dbReference type="SUPFAM" id="SSF55785">
    <property type="entry name" value="PYP-like sensor domain (PAS domain)"/>
    <property type="match status" value="1"/>
</dbReference>
<keyword evidence="11 15" id="KW-1133">Transmembrane helix</keyword>